<proteinExistence type="predicted"/>
<evidence type="ECO:0000313" key="3">
    <source>
        <dbReference type="Proteomes" id="UP000807342"/>
    </source>
</evidence>
<evidence type="ECO:0000313" key="2">
    <source>
        <dbReference type="EMBL" id="KAF9450185.1"/>
    </source>
</evidence>
<feature type="compositionally biased region" description="Basic and acidic residues" evidence="1">
    <location>
        <begin position="54"/>
        <end position="69"/>
    </location>
</feature>
<name>A0A9P5XIJ5_9AGAR</name>
<evidence type="ECO:0000256" key="1">
    <source>
        <dbReference type="SAM" id="MobiDB-lite"/>
    </source>
</evidence>
<organism evidence="2 3">
    <name type="scientific">Macrolepiota fuliginosa MF-IS2</name>
    <dbReference type="NCBI Taxonomy" id="1400762"/>
    <lineage>
        <taxon>Eukaryota</taxon>
        <taxon>Fungi</taxon>
        <taxon>Dikarya</taxon>
        <taxon>Basidiomycota</taxon>
        <taxon>Agaricomycotina</taxon>
        <taxon>Agaricomycetes</taxon>
        <taxon>Agaricomycetidae</taxon>
        <taxon>Agaricales</taxon>
        <taxon>Agaricineae</taxon>
        <taxon>Agaricaceae</taxon>
        <taxon>Macrolepiota</taxon>
    </lineage>
</organism>
<feature type="compositionally biased region" description="Polar residues" evidence="1">
    <location>
        <begin position="36"/>
        <end position="50"/>
    </location>
</feature>
<comment type="caution">
    <text evidence="2">The sequence shown here is derived from an EMBL/GenBank/DDBJ whole genome shotgun (WGS) entry which is preliminary data.</text>
</comment>
<dbReference type="AlphaFoldDB" id="A0A9P5XIJ5"/>
<dbReference type="Proteomes" id="UP000807342">
    <property type="component" value="Unassembled WGS sequence"/>
</dbReference>
<gene>
    <name evidence="2" type="ORF">P691DRAFT_498017</name>
</gene>
<sequence>MSRLFGHAISFFNQLSNPLGYSPVTQIRCPKGAGDQLNTTSSVPYSNSGGASFEGDREKSHNGVEHEGARGVATGYATEEESGPRAGSAENGGYGESELPPATQNLQILRPSTEGQVSPSELFHRAHHFIVNNPVMTVVGPDAKATSQSHTHHLSCNG</sequence>
<dbReference type="EMBL" id="MU151111">
    <property type="protein sequence ID" value="KAF9450185.1"/>
    <property type="molecule type" value="Genomic_DNA"/>
</dbReference>
<feature type="region of interest" description="Disordered" evidence="1">
    <location>
        <begin position="32"/>
        <end position="100"/>
    </location>
</feature>
<reference evidence="2" key="1">
    <citation type="submission" date="2020-11" db="EMBL/GenBank/DDBJ databases">
        <authorList>
            <consortium name="DOE Joint Genome Institute"/>
            <person name="Ahrendt S."/>
            <person name="Riley R."/>
            <person name="Andreopoulos W."/>
            <person name="Labutti K."/>
            <person name="Pangilinan J."/>
            <person name="Ruiz-Duenas F.J."/>
            <person name="Barrasa J.M."/>
            <person name="Sanchez-Garcia M."/>
            <person name="Camarero S."/>
            <person name="Miyauchi S."/>
            <person name="Serrano A."/>
            <person name="Linde D."/>
            <person name="Babiker R."/>
            <person name="Drula E."/>
            <person name="Ayuso-Fernandez I."/>
            <person name="Pacheco R."/>
            <person name="Padilla G."/>
            <person name="Ferreira P."/>
            <person name="Barriuso J."/>
            <person name="Kellner H."/>
            <person name="Castanera R."/>
            <person name="Alfaro M."/>
            <person name="Ramirez L."/>
            <person name="Pisabarro A.G."/>
            <person name="Kuo A."/>
            <person name="Tritt A."/>
            <person name="Lipzen A."/>
            <person name="He G."/>
            <person name="Yan M."/>
            <person name="Ng V."/>
            <person name="Cullen D."/>
            <person name="Martin F."/>
            <person name="Rosso M.-N."/>
            <person name="Henrissat B."/>
            <person name="Hibbett D."/>
            <person name="Martinez A.T."/>
            <person name="Grigoriev I.V."/>
        </authorList>
    </citation>
    <scope>NUCLEOTIDE SEQUENCE</scope>
    <source>
        <strain evidence="2">MF-IS2</strain>
    </source>
</reference>
<keyword evidence="3" id="KW-1185">Reference proteome</keyword>
<protein>
    <submittedName>
        <fullName evidence="2">Uncharacterized protein</fullName>
    </submittedName>
</protein>
<accession>A0A9P5XIJ5</accession>